<feature type="transmembrane region" description="Helical" evidence="1">
    <location>
        <begin position="82"/>
        <end position="101"/>
    </location>
</feature>
<keyword evidence="2" id="KW-1185">Reference proteome</keyword>
<organism evidence="2 3">
    <name type="scientific">Globodera rostochiensis</name>
    <name type="common">Golden nematode worm</name>
    <name type="synonym">Heterodera rostochiensis</name>
    <dbReference type="NCBI Taxonomy" id="31243"/>
    <lineage>
        <taxon>Eukaryota</taxon>
        <taxon>Metazoa</taxon>
        <taxon>Ecdysozoa</taxon>
        <taxon>Nematoda</taxon>
        <taxon>Chromadorea</taxon>
        <taxon>Rhabditida</taxon>
        <taxon>Tylenchina</taxon>
        <taxon>Tylenchomorpha</taxon>
        <taxon>Tylenchoidea</taxon>
        <taxon>Heteroderidae</taxon>
        <taxon>Heteroderinae</taxon>
        <taxon>Globodera</taxon>
    </lineage>
</organism>
<proteinExistence type="predicted"/>
<evidence type="ECO:0000313" key="3">
    <source>
        <dbReference type="WBParaSite" id="Gr19_v10_g13805.t1"/>
    </source>
</evidence>
<protein>
    <submittedName>
        <fullName evidence="3">Uncharacterized protein</fullName>
    </submittedName>
</protein>
<keyword evidence="1" id="KW-0472">Membrane</keyword>
<keyword evidence="1" id="KW-1133">Transmembrane helix</keyword>
<sequence length="339" mass="39017">MADNWGTGNEFWIPIFRGLILSSVLQTKWCACAAGTAWYNKVWQFLRGAGGVGTSVLAVSKDIIYIVAEKIIDHTFQKGPNILNVVRLATMLLWMLVITYWGRRDGRLELRPLKFVIKKMIASDSILCRCSRQTFHYVKIAYDIPVWISSVTIPSNQCGWMSSRTASVGEQNCNNLLPFVCEKGTLPYREPLLWRRDFLIACICLIALLTIIAAIACCACQRAQRKAQQFPHQKTFLRDNRQNVLTTLHLSHRSALPAFCLKKRLVHLQHQHCQRQFHHQQQNMRVAATVLFPQMHIAFHWHHRAQHVHVQFVVAVILQQIRRLPHIFPPGNTLCLKLN</sequence>
<evidence type="ECO:0000256" key="1">
    <source>
        <dbReference type="SAM" id="Phobius"/>
    </source>
</evidence>
<reference evidence="3" key="1">
    <citation type="submission" date="2022-11" db="UniProtKB">
        <authorList>
            <consortium name="WormBaseParasite"/>
        </authorList>
    </citation>
    <scope>IDENTIFICATION</scope>
</reference>
<keyword evidence="1" id="KW-0812">Transmembrane</keyword>
<feature type="transmembrane region" description="Helical" evidence="1">
    <location>
        <begin position="198"/>
        <end position="216"/>
    </location>
</feature>
<dbReference type="AlphaFoldDB" id="A0A914H701"/>
<accession>A0A914H701</accession>
<evidence type="ECO:0000313" key="2">
    <source>
        <dbReference type="Proteomes" id="UP000887572"/>
    </source>
</evidence>
<dbReference type="WBParaSite" id="Gr19_v10_g13805.t1">
    <property type="protein sequence ID" value="Gr19_v10_g13805.t1"/>
    <property type="gene ID" value="Gr19_v10_g13805"/>
</dbReference>
<name>A0A914H701_GLORO</name>
<dbReference type="Proteomes" id="UP000887572">
    <property type="component" value="Unplaced"/>
</dbReference>